<sequence>MPILPPARPGDPPPAGPRRWWGGPLDVEALALVSVGLVTAAVDALLGRPGALRTSSPRIAAAFDSLRHLSIDGRRPLGFAPLSGFFATSDGWVRTHANYPHHEARLRSALEVPATAGVDQLTDALRHLTAAEAEQVIGQAGGIAAAVRTRREWLDSPMAAGPPPREWITFDTAPSPAVPWRPGAKLPLTGLRVLDLTRVIAGPVATRTLAALGADVLRLDPPAMPELLDAHLDSGFGKRSALTDLGSGQLPGLLDRADVVINGYRNGALDRHGLSPAALRERHPALIVVNLDAWGTRGPWASRRGFDSIVQAACGIADVYRLPGGRPGALPVQALDHATGYGIAAATVGLVAARLRDGVTGTAQLSLVRAADLLFRGHAPDLPVQPPGDPQLLTTDSYYGELRYVPSPFDLDDIPLAYPHPPHRYGSDTPSW</sequence>
<accession>A0ABS5TNT4</accession>
<comment type="caution">
    <text evidence="1">The sequence shown here is derived from an EMBL/GenBank/DDBJ whole genome shotgun (WGS) entry which is preliminary data.</text>
</comment>
<dbReference type="Pfam" id="PF02515">
    <property type="entry name" value="CoA_transf_3"/>
    <property type="match status" value="1"/>
</dbReference>
<reference evidence="1 2" key="1">
    <citation type="submission" date="2021-05" db="EMBL/GenBank/DDBJ databases">
        <title>Kineosporia and Streptomyces sp. nov. two new marine actinobacteria isolated from Coral.</title>
        <authorList>
            <person name="Buangrab K."/>
            <person name="Sutthacheep M."/>
            <person name="Yeemin T."/>
            <person name="Harunari E."/>
            <person name="Igarashi Y."/>
            <person name="Kanchanasin P."/>
            <person name="Tanasupawat S."/>
            <person name="Phongsopitanun W."/>
        </authorList>
    </citation>
    <scope>NUCLEOTIDE SEQUENCE [LARGE SCALE GENOMIC DNA]</scope>
    <source>
        <strain evidence="1 2">J2-2</strain>
    </source>
</reference>
<dbReference type="InterPro" id="IPR050509">
    <property type="entry name" value="CoA-transferase_III"/>
</dbReference>
<dbReference type="Proteomes" id="UP001197247">
    <property type="component" value="Unassembled WGS sequence"/>
</dbReference>
<dbReference type="InterPro" id="IPR023606">
    <property type="entry name" value="CoA-Trfase_III_dom_1_sf"/>
</dbReference>
<gene>
    <name evidence="1" type="ORF">KIH74_22450</name>
</gene>
<dbReference type="EMBL" id="JAHBAY010000009">
    <property type="protein sequence ID" value="MBT0771718.1"/>
    <property type="molecule type" value="Genomic_DNA"/>
</dbReference>
<proteinExistence type="predicted"/>
<dbReference type="PANTHER" id="PTHR48228:SF4">
    <property type="entry name" value="BLR3030 PROTEIN"/>
    <property type="match status" value="1"/>
</dbReference>
<dbReference type="GO" id="GO:0016740">
    <property type="term" value="F:transferase activity"/>
    <property type="evidence" value="ECO:0007669"/>
    <property type="project" value="UniProtKB-KW"/>
</dbReference>
<keyword evidence="2" id="KW-1185">Reference proteome</keyword>
<dbReference type="InterPro" id="IPR003673">
    <property type="entry name" value="CoA-Trfase_fam_III"/>
</dbReference>
<evidence type="ECO:0000313" key="2">
    <source>
        <dbReference type="Proteomes" id="UP001197247"/>
    </source>
</evidence>
<organism evidence="1 2">
    <name type="scientific">Kineosporia corallincola</name>
    <dbReference type="NCBI Taxonomy" id="2835133"/>
    <lineage>
        <taxon>Bacteria</taxon>
        <taxon>Bacillati</taxon>
        <taxon>Actinomycetota</taxon>
        <taxon>Actinomycetes</taxon>
        <taxon>Kineosporiales</taxon>
        <taxon>Kineosporiaceae</taxon>
        <taxon>Kineosporia</taxon>
    </lineage>
</organism>
<dbReference type="SUPFAM" id="SSF89796">
    <property type="entry name" value="CoA-transferase family III (CaiB/BaiF)"/>
    <property type="match status" value="2"/>
</dbReference>
<name>A0ABS5TNT4_9ACTN</name>
<evidence type="ECO:0000313" key="1">
    <source>
        <dbReference type="EMBL" id="MBT0771718.1"/>
    </source>
</evidence>
<dbReference type="PANTHER" id="PTHR48228">
    <property type="entry name" value="SUCCINYL-COA--D-CITRAMALATE COA-TRANSFERASE"/>
    <property type="match status" value="1"/>
</dbReference>
<dbReference type="RefSeq" id="WP_214158080.1">
    <property type="nucleotide sequence ID" value="NZ_JAHBAY010000009.1"/>
</dbReference>
<dbReference type="Gene3D" id="3.40.50.10540">
    <property type="entry name" value="Crotonobetainyl-coa:carnitine coa-transferase, domain 1"/>
    <property type="match status" value="1"/>
</dbReference>
<protein>
    <submittedName>
        <fullName evidence="1">CoA transferase</fullName>
    </submittedName>
</protein>
<keyword evidence="1" id="KW-0808">Transferase</keyword>